<feature type="region of interest" description="Disordered" evidence="4">
    <location>
        <begin position="147"/>
        <end position="187"/>
    </location>
</feature>
<dbReference type="OrthoDB" id="128924at2759"/>
<evidence type="ECO:0000256" key="3">
    <source>
        <dbReference type="SAM" id="Coils"/>
    </source>
</evidence>
<dbReference type="PANTHER" id="PTHR31580:SF49">
    <property type="entry name" value="FILAMENT-LIKE PLANT PROTEIN 3"/>
    <property type="match status" value="1"/>
</dbReference>
<keyword evidence="2 3" id="KW-0175">Coiled coil</keyword>
<feature type="compositionally biased region" description="Basic and acidic residues" evidence="4">
    <location>
        <begin position="58"/>
        <end position="68"/>
    </location>
</feature>
<dbReference type="InterPro" id="IPR008587">
    <property type="entry name" value="FPP_plant"/>
</dbReference>
<sequence length="514" mass="57427">MDGRSWLWRRRSFSGKIPSGETESSTGSLSSLSERFSDDQNVSNTHNQSPELTSKSPGSDEKGGRVEALSEKLSEALVNIKAKEDLIKQHAKVAEEAVSGWERAENEASALKKLNDALTQKNLVLDQRVSQLDGALKECLKQLRQAKEEQERKVHETVAEKSSELESKKSQLEAAEKENSTLQSQLLSKDQELVLSTRAAENASKLHLESIKKVAKLEAECRRLKKAVAHGSTSSFSDSQPENEDPSSAVINMKDERTLGKSTIFPSLGTGLMDDFLEMERLAATAPSAETCQDADKVLEHELGPAIKRATDLEEILKISDNQLERMRENLVDLEMQLAVAKEEKIRLHKELDDSNSMLEKLSDLLDKAERKIVSFQDQLKQANAAKNILQIQLEDANRKSTEAESQKRISEMDTELQALYSNVFNLEKQIEKEKQVSREALTKCSDLEAEITTMQQESESKKSVVVAELQLNQEKELEVAASKFAECQKTISSLGLQLEFLAAFDDFLKESSE</sequence>
<feature type="compositionally biased region" description="Low complexity" evidence="4">
    <location>
        <begin position="19"/>
        <end position="33"/>
    </location>
</feature>
<evidence type="ECO:0000256" key="4">
    <source>
        <dbReference type="SAM" id="MobiDB-lite"/>
    </source>
</evidence>
<evidence type="ECO:0000256" key="2">
    <source>
        <dbReference type="ARBA" id="ARBA00023054"/>
    </source>
</evidence>
<protein>
    <recommendedName>
        <fullName evidence="7">Filament-like plant protein</fullName>
    </recommendedName>
</protein>
<dbReference type="SUPFAM" id="SSF57997">
    <property type="entry name" value="Tropomyosin"/>
    <property type="match status" value="1"/>
</dbReference>
<dbReference type="AlphaFoldDB" id="S8EJA3"/>
<feature type="compositionally biased region" description="Polar residues" evidence="4">
    <location>
        <begin position="39"/>
        <end position="57"/>
    </location>
</feature>
<name>S8EJA3_9LAMI</name>
<comment type="caution">
    <text evidence="5">The sequence shown here is derived from an EMBL/GenBank/DDBJ whole genome shotgun (WGS) entry which is preliminary data.</text>
</comment>
<evidence type="ECO:0008006" key="7">
    <source>
        <dbReference type="Google" id="ProtNLM"/>
    </source>
</evidence>
<evidence type="ECO:0000313" key="5">
    <source>
        <dbReference type="EMBL" id="EPS72707.1"/>
    </source>
</evidence>
<proteinExistence type="inferred from homology"/>
<feature type="coiled-coil region" evidence="3">
    <location>
        <begin position="310"/>
        <end position="458"/>
    </location>
</feature>
<dbReference type="Proteomes" id="UP000015453">
    <property type="component" value="Unassembled WGS sequence"/>
</dbReference>
<dbReference type="Pfam" id="PF05911">
    <property type="entry name" value="FPP"/>
    <property type="match status" value="2"/>
</dbReference>
<dbReference type="PANTHER" id="PTHR31580">
    <property type="entry name" value="FILAMENT-LIKE PLANT PROTEIN 4"/>
    <property type="match status" value="1"/>
</dbReference>
<gene>
    <name evidence="5" type="ORF">M569_02051</name>
</gene>
<feature type="compositionally biased region" description="Basic and acidic residues" evidence="4">
    <location>
        <begin position="147"/>
        <end position="179"/>
    </location>
</feature>
<keyword evidence="6" id="KW-1185">Reference proteome</keyword>
<organism evidence="5 6">
    <name type="scientific">Genlisea aurea</name>
    <dbReference type="NCBI Taxonomy" id="192259"/>
    <lineage>
        <taxon>Eukaryota</taxon>
        <taxon>Viridiplantae</taxon>
        <taxon>Streptophyta</taxon>
        <taxon>Embryophyta</taxon>
        <taxon>Tracheophyta</taxon>
        <taxon>Spermatophyta</taxon>
        <taxon>Magnoliopsida</taxon>
        <taxon>eudicotyledons</taxon>
        <taxon>Gunneridae</taxon>
        <taxon>Pentapetalae</taxon>
        <taxon>asterids</taxon>
        <taxon>lamiids</taxon>
        <taxon>Lamiales</taxon>
        <taxon>Lentibulariaceae</taxon>
        <taxon>Genlisea</taxon>
    </lineage>
</organism>
<evidence type="ECO:0000256" key="1">
    <source>
        <dbReference type="ARBA" id="ARBA00005921"/>
    </source>
</evidence>
<accession>S8EJA3</accession>
<reference evidence="5 6" key="1">
    <citation type="journal article" date="2013" name="BMC Genomics">
        <title>The miniature genome of a carnivorous plant Genlisea aurea contains a low number of genes and short non-coding sequences.</title>
        <authorList>
            <person name="Leushkin E.V."/>
            <person name="Sutormin R.A."/>
            <person name="Nabieva E.R."/>
            <person name="Penin A.A."/>
            <person name="Kondrashov A.S."/>
            <person name="Logacheva M.D."/>
        </authorList>
    </citation>
    <scope>NUCLEOTIDE SEQUENCE [LARGE SCALE GENOMIC DNA]</scope>
</reference>
<comment type="similarity">
    <text evidence="1">Belongs to the FPP family.</text>
</comment>
<dbReference type="EMBL" id="AUSU01000727">
    <property type="protein sequence ID" value="EPS72707.1"/>
    <property type="molecule type" value="Genomic_DNA"/>
</dbReference>
<feature type="non-terminal residue" evidence="5">
    <location>
        <position position="514"/>
    </location>
</feature>
<feature type="region of interest" description="Disordered" evidence="4">
    <location>
        <begin position="15"/>
        <end position="68"/>
    </location>
</feature>
<evidence type="ECO:0000313" key="6">
    <source>
        <dbReference type="Proteomes" id="UP000015453"/>
    </source>
</evidence>